<sequence>MIIIGSVIFNTVPLSKFAVYPILLMHSSDIYVTCQEAASDAATASEYATMHPEASHMVENTQTKKFYYLRKAIAALHYLSHGAHAKMWTNCVWLSLQVTASRQSGVPTAATEQAS</sequence>
<dbReference type="AlphaFoldDB" id="A0AAV4WUJ3"/>
<dbReference type="Proteomes" id="UP001054945">
    <property type="component" value="Unassembled WGS sequence"/>
</dbReference>
<accession>A0AAV4WUJ3</accession>
<proteinExistence type="predicted"/>
<dbReference type="EMBL" id="BPLR01016791">
    <property type="protein sequence ID" value="GIY86412.1"/>
    <property type="molecule type" value="Genomic_DNA"/>
</dbReference>
<reference evidence="1 2" key="1">
    <citation type="submission" date="2021-06" db="EMBL/GenBank/DDBJ databases">
        <title>Caerostris extrusa draft genome.</title>
        <authorList>
            <person name="Kono N."/>
            <person name="Arakawa K."/>
        </authorList>
    </citation>
    <scope>NUCLEOTIDE SEQUENCE [LARGE SCALE GENOMIC DNA]</scope>
</reference>
<evidence type="ECO:0000313" key="2">
    <source>
        <dbReference type="Proteomes" id="UP001054945"/>
    </source>
</evidence>
<name>A0AAV4WUJ3_CAEEX</name>
<comment type="caution">
    <text evidence="1">The sequence shown here is derived from an EMBL/GenBank/DDBJ whole genome shotgun (WGS) entry which is preliminary data.</text>
</comment>
<gene>
    <name evidence="1" type="ORF">CEXT_76501</name>
</gene>
<organism evidence="1 2">
    <name type="scientific">Caerostris extrusa</name>
    <name type="common">Bark spider</name>
    <name type="synonym">Caerostris bankana</name>
    <dbReference type="NCBI Taxonomy" id="172846"/>
    <lineage>
        <taxon>Eukaryota</taxon>
        <taxon>Metazoa</taxon>
        <taxon>Ecdysozoa</taxon>
        <taxon>Arthropoda</taxon>
        <taxon>Chelicerata</taxon>
        <taxon>Arachnida</taxon>
        <taxon>Araneae</taxon>
        <taxon>Araneomorphae</taxon>
        <taxon>Entelegynae</taxon>
        <taxon>Araneoidea</taxon>
        <taxon>Araneidae</taxon>
        <taxon>Caerostris</taxon>
    </lineage>
</organism>
<protein>
    <submittedName>
        <fullName evidence="1">Uncharacterized protein</fullName>
    </submittedName>
</protein>
<evidence type="ECO:0000313" key="1">
    <source>
        <dbReference type="EMBL" id="GIY86412.1"/>
    </source>
</evidence>
<keyword evidence="2" id="KW-1185">Reference proteome</keyword>